<accession>A0A9P1JS18</accession>
<keyword evidence="3" id="KW-1185">Reference proteome</keyword>
<dbReference type="Proteomes" id="UP000007319">
    <property type="component" value="Chromosome"/>
</dbReference>
<name>A0A9P1JS18_9PROT</name>
<sequence>MPGRRLGAAGGGADPPDRRPRRASGGLHHRGPGGGAAGRSRRRAAAAREPPSAGLRAGNPAQPAGPGDGPTPRGRASPPAAVRPEIRGGPARRGGAAARPAGVLPHVGRSRFRVSLGLACRTDADGQHPPLWIISASHRQKTGRRNPAPAAAKGTALGNGVGNGIALGPVFHIIGILLTILGLGMLVPGPGRCPPWATATGRPSSAPARRRWRSAAAWCWRRRARSTRASP</sequence>
<evidence type="ECO:0000313" key="2">
    <source>
        <dbReference type="EMBL" id="CCC98664.1"/>
    </source>
</evidence>
<dbReference type="AlphaFoldDB" id="A0A9P1JS18"/>
<feature type="compositionally biased region" description="Basic residues" evidence="1">
    <location>
        <begin position="19"/>
        <end position="31"/>
    </location>
</feature>
<feature type="region of interest" description="Disordered" evidence="1">
    <location>
        <begin position="1"/>
        <end position="98"/>
    </location>
</feature>
<reference evidence="2 3" key="1">
    <citation type="journal article" date="2011" name="PLoS Genet.">
        <title>Azospirillum genomes reveal transition of bacteria from aquatic to terrestrial environments.</title>
        <authorList>
            <person name="Wisniewski-Dye F."/>
            <person name="Borziak K."/>
            <person name="Khalsa-Moyers G."/>
            <person name="Alexandre G."/>
            <person name="Sukharnikov L.O."/>
            <person name="Wuichet K."/>
            <person name="Hurst G.B."/>
            <person name="McDonald W.H."/>
            <person name="Robertson J.S."/>
            <person name="Barbe V."/>
            <person name="Calteau A."/>
            <person name="Rouy Z."/>
            <person name="Mangenot S."/>
            <person name="Prigent-Combaret C."/>
            <person name="Normand P."/>
            <person name="Boyer M."/>
            <person name="Siguier P."/>
            <person name="Dessaux Y."/>
            <person name="Elmerich C."/>
            <person name="Condemine G."/>
            <person name="Krishnen G."/>
            <person name="Kennedy I."/>
            <person name="Paterson A.H."/>
            <person name="Gonzalez V."/>
            <person name="Mavingui P."/>
            <person name="Zhulin I.B."/>
        </authorList>
    </citation>
    <scope>NUCLEOTIDE SEQUENCE [LARGE SCALE GENOMIC DNA]</scope>
    <source>
        <strain evidence="2 3">Sp245</strain>
    </source>
</reference>
<dbReference type="KEGG" id="abs:AZOBR_150082"/>
<proteinExistence type="predicted"/>
<organism evidence="2 3">
    <name type="scientific">Azospirillum baldaniorum</name>
    <dbReference type="NCBI Taxonomy" id="1064539"/>
    <lineage>
        <taxon>Bacteria</taxon>
        <taxon>Pseudomonadati</taxon>
        <taxon>Pseudomonadota</taxon>
        <taxon>Alphaproteobacteria</taxon>
        <taxon>Rhodospirillales</taxon>
        <taxon>Azospirillaceae</taxon>
        <taxon>Azospirillum</taxon>
    </lineage>
</organism>
<protein>
    <submittedName>
        <fullName evidence="2">Uncharacterized protein</fullName>
    </submittedName>
</protein>
<gene>
    <name evidence="2" type="ORF">AZOBR_150082</name>
</gene>
<feature type="compositionally biased region" description="Low complexity" evidence="1">
    <location>
        <begin position="87"/>
        <end position="98"/>
    </location>
</feature>
<dbReference type="EMBL" id="HE577327">
    <property type="protein sequence ID" value="CCC98664.1"/>
    <property type="molecule type" value="Genomic_DNA"/>
</dbReference>
<evidence type="ECO:0000256" key="1">
    <source>
        <dbReference type="SAM" id="MobiDB-lite"/>
    </source>
</evidence>
<evidence type="ECO:0000313" key="3">
    <source>
        <dbReference type="Proteomes" id="UP000007319"/>
    </source>
</evidence>